<evidence type="ECO:0000259" key="1">
    <source>
        <dbReference type="Pfam" id="PF13280"/>
    </source>
</evidence>
<evidence type="ECO:0000313" key="4">
    <source>
        <dbReference type="Proteomes" id="UP001425155"/>
    </source>
</evidence>
<gene>
    <name evidence="3" type="ORF">WJX64_04795</name>
</gene>
<dbReference type="PROSITE" id="PS52050">
    <property type="entry name" value="WYL"/>
    <property type="match status" value="1"/>
</dbReference>
<dbReference type="InterPro" id="IPR026881">
    <property type="entry name" value="WYL_dom"/>
</dbReference>
<dbReference type="InterPro" id="IPR057727">
    <property type="entry name" value="WCX_dom"/>
</dbReference>
<proteinExistence type="predicted"/>
<dbReference type="Pfam" id="PF13280">
    <property type="entry name" value="WYL"/>
    <property type="match status" value="1"/>
</dbReference>
<evidence type="ECO:0000313" key="3">
    <source>
        <dbReference type="EMBL" id="MEN1945855.1"/>
    </source>
</evidence>
<dbReference type="Proteomes" id="UP001425155">
    <property type="component" value="Unassembled WGS sequence"/>
</dbReference>
<dbReference type="InterPro" id="IPR051534">
    <property type="entry name" value="CBASS_pafABC_assoc_protein"/>
</dbReference>
<evidence type="ECO:0000259" key="2">
    <source>
        <dbReference type="Pfam" id="PF25583"/>
    </source>
</evidence>
<accession>A0ABU9W1I9</accession>
<feature type="domain" description="WYL" evidence="1">
    <location>
        <begin position="157"/>
        <end position="221"/>
    </location>
</feature>
<dbReference type="PANTHER" id="PTHR34580">
    <property type="match status" value="1"/>
</dbReference>
<dbReference type="PANTHER" id="PTHR34580:SF3">
    <property type="entry name" value="PROTEIN PAFB"/>
    <property type="match status" value="1"/>
</dbReference>
<organism evidence="3 4">
    <name type="scientific">Leifsonia stereocauli</name>
    <dbReference type="NCBI Taxonomy" id="3134136"/>
    <lineage>
        <taxon>Bacteria</taxon>
        <taxon>Bacillati</taxon>
        <taxon>Actinomycetota</taxon>
        <taxon>Actinomycetes</taxon>
        <taxon>Micrococcales</taxon>
        <taxon>Microbacteriaceae</taxon>
        <taxon>Leifsonia</taxon>
    </lineage>
</organism>
<sequence length="342" mass="37409">MPASPPTSVEERLFSLTLALMASENGLTKADILSTVQGYSRDYRAGGDNSALERKFERDKDAVRELGIPLETIDSPDRPGDNTALRYLIPKRLYDLPSDIEFSPQEIGLLALAAAVWREGSLSDDSRRALLKLSSRGIEASEPLVGYAPRIRVREAAFAPLQAAQTAKMVVSFPYLKPGESAPRRRTVLPLALVQHEGRWHLYAQDIDAGATRTFLLSRIVATVVQRPDVVAPEIDTTGAVERSQAELAAVSLRNRAVIETRPETDAAMRLGRRAASVENDGARVVLHFTDLDILADELAGYGPEVLVHEPPALRTAVHRRLLQVAAQHDASDTRQEGADRG</sequence>
<reference evidence="3 4" key="1">
    <citation type="submission" date="2024-03" db="EMBL/GenBank/DDBJ databases">
        <title>YIM 134122 draft genome.</title>
        <authorList>
            <person name="Zuo S."/>
            <person name="Xiong L."/>
        </authorList>
    </citation>
    <scope>NUCLEOTIDE SEQUENCE [LARGE SCALE GENOMIC DNA]</scope>
    <source>
        <strain evidence="3 4">YIM 134122</strain>
    </source>
</reference>
<feature type="domain" description="WCX" evidence="2">
    <location>
        <begin position="266"/>
        <end position="325"/>
    </location>
</feature>
<protein>
    <submittedName>
        <fullName evidence="3">WYL domain-containing protein</fullName>
    </submittedName>
</protein>
<dbReference type="RefSeq" id="WP_342112349.1">
    <property type="nucleotide sequence ID" value="NZ_JBCAUN010000001.1"/>
</dbReference>
<dbReference type="Pfam" id="PF25583">
    <property type="entry name" value="WCX"/>
    <property type="match status" value="1"/>
</dbReference>
<name>A0ABU9W1I9_9MICO</name>
<comment type="caution">
    <text evidence="3">The sequence shown here is derived from an EMBL/GenBank/DDBJ whole genome shotgun (WGS) entry which is preliminary data.</text>
</comment>
<keyword evidence="4" id="KW-1185">Reference proteome</keyword>
<dbReference type="EMBL" id="JBCLVG010000001">
    <property type="protein sequence ID" value="MEN1945855.1"/>
    <property type="molecule type" value="Genomic_DNA"/>
</dbReference>